<name>A0ACB5TKE2_AMBMO</name>
<keyword evidence="2" id="KW-1185">Reference proteome</keyword>
<organism evidence="1 2">
    <name type="scientific">Ambrosiozyma monospora</name>
    <name type="common">Yeast</name>
    <name type="synonym">Endomycopsis monosporus</name>
    <dbReference type="NCBI Taxonomy" id="43982"/>
    <lineage>
        <taxon>Eukaryota</taxon>
        <taxon>Fungi</taxon>
        <taxon>Dikarya</taxon>
        <taxon>Ascomycota</taxon>
        <taxon>Saccharomycotina</taxon>
        <taxon>Pichiomycetes</taxon>
        <taxon>Pichiales</taxon>
        <taxon>Pichiaceae</taxon>
        <taxon>Ambrosiozyma</taxon>
    </lineage>
</organism>
<dbReference type="EMBL" id="BSXS01007807">
    <property type="protein sequence ID" value="GME90367.1"/>
    <property type="molecule type" value="Genomic_DNA"/>
</dbReference>
<evidence type="ECO:0000313" key="1">
    <source>
        <dbReference type="EMBL" id="GME90367.1"/>
    </source>
</evidence>
<protein>
    <submittedName>
        <fullName evidence="1">Unnamed protein product</fullName>
    </submittedName>
</protein>
<gene>
    <name evidence="1" type="ORF">Amon02_000869100</name>
</gene>
<accession>A0ACB5TKE2</accession>
<proteinExistence type="predicted"/>
<comment type="caution">
    <text evidence="1">The sequence shown here is derived from an EMBL/GenBank/DDBJ whole genome shotgun (WGS) entry which is preliminary data.</text>
</comment>
<sequence>MLFAKLVLPRWFPQDQLQLLDDEAADELILRSLKFADDDDDDSDDSDDEEANVHEVFQISNKSLKQRIQEYRIQVHVKNSKEQTQKKTISMKQIIAFKATLPNSLKTAAENSHLPHKAKTRLTKCSTTTFPSSNSGLLNRTIAAA</sequence>
<evidence type="ECO:0000313" key="2">
    <source>
        <dbReference type="Proteomes" id="UP001165064"/>
    </source>
</evidence>
<reference evidence="1" key="1">
    <citation type="submission" date="2023-04" db="EMBL/GenBank/DDBJ databases">
        <title>Ambrosiozyma monospora NBRC 10751.</title>
        <authorList>
            <person name="Ichikawa N."/>
            <person name="Sato H."/>
            <person name="Tonouchi N."/>
        </authorList>
    </citation>
    <scope>NUCLEOTIDE SEQUENCE</scope>
    <source>
        <strain evidence="1">NBRC 10751</strain>
    </source>
</reference>
<dbReference type="Proteomes" id="UP001165064">
    <property type="component" value="Unassembled WGS sequence"/>
</dbReference>